<proteinExistence type="predicted"/>
<organism evidence="2 3">
    <name type="scientific">Pseudomonas fluorescens</name>
    <dbReference type="NCBI Taxonomy" id="294"/>
    <lineage>
        <taxon>Bacteria</taxon>
        <taxon>Pseudomonadati</taxon>
        <taxon>Pseudomonadota</taxon>
        <taxon>Gammaproteobacteria</taxon>
        <taxon>Pseudomonadales</taxon>
        <taxon>Pseudomonadaceae</taxon>
        <taxon>Pseudomonas</taxon>
    </lineage>
</organism>
<evidence type="ECO:0000313" key="3">
    <source>
        <dbReference type="Proteomes" id="UP000061348"/>
    </source>
</evidence>
<name>A0A109LGP3_PSEFL</name>
<sequence>MHDGVGDTDTTEQYPEEIEHPGEEHGQVWRHGFGIDDCGHRVSGVMKAIDELEGEDKGQGEQQAHENPSIQSAE</sequence>
<reference evidence="2 3" key="1">
    <citation type="submission" date="2015-05" db="EMBL/GenBank/DDBJ databases">
        <title>A genomic and transcriptomic approach to investigate the blue pigment phenotype in Pseudomonas fluorescens.</title>
        <authorList>
            <person name="Andreani N.A."/>
            <person name="Cardazzo B."/>
        </authorList>
    </citation>
    <scope>NUCLEOTIDE SEQUENCE [LARGE SCALE GENOMIC DNA]</scope>
    <source>
        <strain evidence="2 3">Ps_22</strain>
    </source>
</reference>
<gene>
    <name evidence="2" type="ORF">PFLmoz3_02922</name>
</gene>
<dbReference type="AlphaFoldDB" id="A0A109LGP3"/>
<feature type="compositionally biased region" description="Basic and acidic residues" evidence="1">
    <location>
        <begin position="17"/>
        <end position="40"/>
    </location>
</feature>
<comment type="caution">
    <text evidence="2">The sequence shown here is derived from an EMBL/GenBank/DDBJ whole genome shotgun (WGS) entry which is preliminary data.</text>
</comment>
<dbReference type="EMBL" id="LCYA01000078">
    <property type="protein sequence ID" value="KWV87076.1"/>
    <property type="molecule type" value="Genomic_DNA"/>
</dbReference>
<accession>A0A109LGP3</accession>
<protein>
    <submittedName>
        <fullName evidence="2">Uncharacterized protein</fullName>
    </submittedName>
</protein>
<feature type="region of interest" description="Disordered" evidence="1">
    <location>
        <begin position="1"/>
        <end position="74"/>
    </location>
</feature>
<evidence type="ECO:0000256" key="1">
    <source>
        <dbReference type="SAM" id="MobiDB-lite"/>
    </source>
</evidence>
<evidence type="ECO:0000313" key="2">
    <source>
        <dbReference type="EMBL" id="KWV87076.1"/>
    </source>
</evidence>
<feature type="compositionally biased region" description="Polar residues" evidence="1">
    <location>
        <begin position="60"/>
        <end position="74"/>
    </location>
</feature>
<dbReference type="Proteomes" id="UP000061348">
    <property type="component" value="Unassembled WGS sequence"/>
</dbReference>